<feature type="chain" id="PRO_5017649449" description="Thiamine pyrimidine synthase" evidence="12">
    <location>
        <begin position="25"/>
        <end position="331"/>
    </location>
</feature>
<evidence type="ECO:0000256" key="3">
    <source>
        <dbReference type="ARBA" id="ARBA00009406"/>
    </source>
</evidence>
<dbReference type="PANTHER" id="PTHR31528">
    <property type="entry name" value="4-AMINO-5-HYDROXYMETHYL-2-METHYLPYRIMIDINE PHOSPHATE SYNTHASE THI11-RELATED"/>
    <property type="match status" value="1"/>
</dbReference>
<dbReference type="GO" id="GO:0046872">
    <property type="term" value="F:metal ion binding"/>
    <property type="evidence" value="ECO:0007669"/>
    <property type="project" value="UniProtKB-KW"/>
</dbReference>
<feature type="domain" description="SsuA/THI5-like" evidence="13">
    <location>
        <begin position="41"/>
        <end position="254"/>
    </location>
</feature>
<keyword evidence="15" id="KW-1185">Reference proteome</keyword>
<evidence type="ECO:0000259" key="13">
    <source>
        <dbReference type="Pfam" id="PF09084"/>
    </source>
</evidence>
<evidence type="ECO:0000256" key="1">
    <source>
        <dbReference type="ARBA" id="ARBA00003469"/>
    </source>
</evidence>
<evidence type="ECO:0000313" key="15">
    <source>
        <dbReference type="Proteomes" id="UP000256561"/>
    </source>
</evidence>
<dbReference type="SUPFAM" id="SSF53850">
    <property type="entry name" value="Periplasmic binding protein-like II"/>
    <property type="match status" value="1"/>
</dbReference>
<keyword evidence="6" id="KW-0479">Metal-binding</keyword>
<dbReference type="RefSeq" id="WP_115591518.1">
    <property type="nucleotide sequence ID" value="NZ_QRHA01000001.1"/>
</dbReference>
<comment type="similarity">
    <text evidence="3">Belongs to the NMT1/THI5 family.</text>
</comment>
<dbReference type="GO" id="GO:0009228">
    <property type="term" value="P:thiamine biosynthetic process"/>
    <property type="evidence" value="ECO:0007669"/>
    <property type="project" value="UniProtKB-KW"/>
</dbReference>
<feature type="signal peptide" evidence="12">
    <location>
        <begin position="1"/>
        <end position="24"/>
    </location>
</feature>
<evidence type="ECO:0000313" key="14">
    <source>
        <dbReference type="EMBL" id="RDV29228.1"/>
    </source>
</evidence>
<keyword evidence="8" id="KW-0784">Thiamine biosynthesis</keyword>
<evidence type="ECO:0000256" key="6">
    <source>
        <dbReference type="ARBA" id="ARBA00022723"/>
    </source>
</evidence>
<name>A0A3D8MG80_9ALTE</name>
<protein>
    <recommendedName>
        <fullName evidence="10">Thiamine pyrimidine synthase</fullName>
    </recommendedName>
</protein>
<evidence type="ECO:0000256" key="8">
    <source>
        <dbReference type="ARBA" id="ARBA00022977"/>
    </source>
</evidence>
<gene>
    <name evidence="14" type="ORF">DXV75_01855</name>
</gene>
<comment type="function">
    <text evidence="1">Responsible for the formation of the pyrimidine heterocycle in the thiamine biosynthesis pathway. Catalyzes the formation of hydroxymethylpyrimidine phosphate (HMP-P) from histidine and pyridoxal phosphate (PLP). The protein uses PLP and the active site histidine to form HMP-P, generating an inactive enzyme. The enzyme can only undergo a single turnover, which suggests it is a suicide enzyme.</text>
</comment>
<dbReference type="GO" id="GO:0016740">
    <property type="term" value="F:transferase activity"/>
    <property type="evidence" value="ECO:0007669"/>
    <property type="project" value="UniProtKB-KW"/>
</dbReference>
<dbReference type="Pfam" id="PF09084">
    <property type="entry name" value="NMT1"/>
    <property type="match status" value="1"/>
</dbReference>
<dbReference type="PANTHER" id="PTHR31528:SF1">
    <property type="entry name" value="4-AMINO-5-HYDROXYMETHYL-2-METHYLPYRIMIDINE PHOSPHATE SYNTHASE THI11-RELATED"/>
    <property type="match status" value="1"/>
</dbReference>
<evidence type="ECO:0000256" key="11">
    <source>
        <dbReference type="ARBA" id="ARBA00048179"/>
    </source>
</evidence>
<dbReference type="OrthoDB" id="286202at2"/>
<evidence type="ECO:0000256" key="7">
    <source>
        <dbReference type="ARBA" id="ARBA00022898"/>
    </source>
</evidence>
<evidence type="ECO:0000256" key="9">
    <source>
        <dbReference type="ARBA" id="ARBA00023004"/>
    </source>
</evidence>
<dbReference type="EMBL" id="QRHA01000001">
    <property type="protein sequence ID" value="RDV29228.1"/>
    <property type="molecule type" value="Genomic_DNA"/>
</dbReference>
<dbReference type="Gene3D" id="3.40.190.10">
    <property type="entry name" value="Periplasmic binding protein-like II"/>
    <property type="match status" value="2"/>
</dbReference>
<comment type="pathway">
    <text evidence="2">Cofactor biosynthesis; thiamine diphosphate biosynthesis.</text>
</comment>
<evidence type="ECO:0000256" key="4">
    <source>
        <dbReference type="ARBA" id="ARBA00011738"/>
    </source>
</evidence>
<keyword evidence="9" id="KW-0408">Iron</keyword>
<keyword evidence="7" id="KW-0663">Pyridoxal phosphate</keyword>
<dbReference type="Proteomes" id="UP000256561">
    <property type="component" value="Unassembled WGS sequence"/>
</dbReference>
<evidence type="ECO:0000256" key="12">
    <source>
        <dbReference type="SAM" id="SignalP"/>
    </source>
</evidence>
<sequence>MIRKTLNTVALSAALCLSALPSQALETVVYQLDWLPGGDKAPVYVAQQKGFFKELGLEVKIAQGKGSTDAITKIAAGHADVGRSDIVALLAAKASNTIPVTGVMNVFSEAPYAFFTVKGRGVESIQDLAEKTVASSPFTSSNLFFPYVVTKNGLEESGIRHVKANPGSLAPMLLHGRTDAITSWVTDTVTIQTEAEKIGLQVNIFPWYGAGLNIYSSSVIANDQFLKDRPDVAKRFLQALKKGMIYTWQHPEEAGEMVHQVVPEVDPVVAANTIMSIRQLVHNPSSEAHGLGNFEKNKLAETWRLIALAQDIDPAKLDPESAISRDFVEAN</sequence>
<dbReference type="AlphaFoldDB" id="A0A3D8MG80"/>
<dbReference type="InterPro" id="IPR015168">
    <property type="entry name" value="SsuA/THI5"/>
</dbReference>
<comment type="caution">
    <text evidence="14">The sequence shown here is derived from an EMBL/GenBank/DDBJ whole genome shotgun (WGS) entry which is preliminary data.</text>
</comment>
<keyword evidence="12" id="KW-0732">Signal</keyword>
<organism evidence="14 15">
    <name type="scientific">Alteromonas aestuariivivens</name>
    <dbReference type="NCBI Taxonomy" id="1938339"/>
    <lineage>
        <taxon>Bacteria</taxon>
        <taxon>Pseudomonadati</taxon>
        <taxon>Pseudomonadota</taxon>
        <taxon>Gammaproteobacteria</taxon>
        <taxon>Alteromonadales</taxon>
        <taxon>Alteromonadaceae</taxon>
        <taxon>Alteromonas/Salinimonas group</taxon>
        <taxon>Alteromonas</taxon>
    </lineage>
</organism>
<keyword evidence="5" id="KW-0808">Transferase</keyword>
<comment type="subunit">
    <text evidence="4">Homodimer.</text>
</comment>
<evidence type="ECO:0000256" key="5">
    <source>
        <dbReference type="ARBA" id="ARBA00022679"/>
    </source>
</evidence>
<dbReference type="InterPro" id="IPR027939">
    <property type="entry name" value="NMT1/THI5"/>
</dbReference>
<evidence type="ECO:0000256" key="10">
    <source>
        <dbReference type="ARBA" id="ARBA00033171"/>
    </source>
</evidence>
<evidence type="ECO:0000256" key="2">
    <source>
        <dbReference type="ARBA" id="ARBA00004948"/>
    </source>
</evidence>
<comment type="catalytic activity">
    <reaction evidence="11">
        <text>N(6)-(pyridoxal phosphate)-L-lysyl-[4-amino-5-hydroxymethyl-2-methylpyrimidine phosphate synthase] + L-histidyl-[4-amino-5-hydroxymethyl-2-methylpyrimidine phosphate synthase] + 2 Fe(3+) + 4 H2O = L-lysyl-[4-amino-5-hydroxymethyl-2-methylpyrimidine phosphate synthase] + (2S)-2-amino-5-hydroxy-4-oxopentanoyl-[4-amino-5-hydroxymethyl-2-methylpyrimidine phosphate synthase] + 4-amino-2-methyl-5-(phosphooxymethyl)pyrimidine + 3-oxopropanoate + 2 Fe(2+) + 2 H(+)</text>
        <dbReference type="Rhea" id="RHEA:65756"/>
        <dbReference type="Rhea" id="RHEA-COMP:16892"/>
        <dbReference type="Rhea" id="RHEA-COMP:16893"/>
        <dbReference type="Rhea" id="RHEA-COMP:16894"/>
        <dbReference type="Rhea" id="RHEA-COMP:16895"/>
        <dbReference type="ChEBI" id="CHEBI:15377"/>
        <dbReference type="ChEBI" id="CHEBI:15378"/>
        <dbReference type="ChEBI" id="CHEBI:29033"/>
        <dbReference type="ChEBI" id="CHEBI:29034"/>
        <dbReference type="ChEBI" id="CHEBI:29969"/>
        <dbReference type="ChEBI" id="CHEBI:29979"/>
        <dbReference type="ChEBI" id="CHEBI:33190"/>
        <dbReference type="ChEBI" id="CHEBI:58354"/>
        <dbReference type="ChEBI" id="CHEBI:143915"/>
        <dbReference type="ChEBI" id="CHEBI:157692"/>
    </reaction>
    <physiologicalReaction direction="left-to-right" evidence="11">
        <dbReference type="Rhea" id="RHEA:65757"/>
    </physiologicalReaction>
</comment>
<proteinExistence type="inferred from homology"/>
<reference evidence="15" key="1">
    <citation type="submission" date="2018-08" db="EMBL/GenBank/DDBJ databases">
        <authorList>
            <person name="Zhang J."/>
            <person name="Du Z.-J."/>
        </authorList>
    </citation>
    <scope>NUCLEOTIDE SEQUENCE [LARGE SCALE GENOMIC DNA]</scope>
    <source>
        <strain evidence="15">KCTC 52655</strain>
    </source>
</reference>
<accession>A0A3D8MG80</accession>